<evidence type="ECO:0000313" key="3">
    <source>
        <dbReference type="Proteomes" id="UP001230426"/>
    </source>
</evidence>
<feature type="region of interest" description="Disordered" evidence="1">
    <location>
        <begin position="1"/>
        <end position="69"/>
    </location>
</feature>
<sequence length="519" mass="56285">MSKTPTPDDRNPLTGQPPNSYTKSTNRELPRPTNVKPKAFDAKEGASLRKLHREAVAPGGSADAPLGYRRPEGMADEHFSWLMGGHRMMPNTAAARGTSAINVPHAAHPEVTVQRRAEDLSKGEYEHGAATLKHFGHDTRDPLKSLDRTHSVALDRVMAEHTQAGVNESSSQLFYGGRPTTRIPGHLQKTHNEGVMAAYGRLEQAHASVLNHPQFQAATAHLPSDHAASVARAAVNQSVADTSPNSKWRQGSRWPNIEQAEESTVAAVEGRDPKFIAGRIQNVDKAHGRAKDALASADPSTHHFGNPKEAAKTVAFRGALADKDAADAYKVSDIHEASVIAPGLPTGKSLRYTSSDGKAFSHYPDQPKSALKGAAPIVKEGKTSGRAGNQETGFSRPEQMLGEGKSYVHALNDRATRQVASRYGISRSVDHADNVHTIQAAAWGSQQMRRADVHVSHADQYPVVRDWGSEGQRSLAPEWQAHFGENARMHMGEQFRENPNTKTNVNASKAKPYPIMPGE</sequence>
<reference evidence="2 3" key="1">
    <citation type="submission" date="2023-07" db="EMBL/GenBank/DDBJ databases">
        <title>Sequencing the genomes of 1000 actinobacteria strains.</title>
        <authorList>
            <person name="Klenk H.-P."/>
        </authorList>
    </citation>
    <scope>NUCLEOTIDE SEQUENCE [LARGE SCALE GENOMIC DNA]</scope>
    <source>
        <strain evidence="2 3">DSM 44109</strain>
    </source>
</reference>
<dbReference type="RefSeq" id="WP_306876319.1">
    <property type="nucleotide sequence ID" value="NZ_JAUSRB010000004.1"/>
</dbReference>
<feature type="compositionally biased region" description="Polar residues" evidence="1">
    <location>
        <begin position="13"/>
        <end position="24"/>
    </location>
</feature>
<protein>
    <submittedName>
        <fullName evidence="2">Uncharacterized protein</fullName>
    </submittedName>
</protein>
<organism evidence="2 3">
    <name type="scientific">Streptosporangium brasiliense</name>
    <dbReference type="NCBI Taxonomy" id="47480"/>
    <lineage>
        <taxon>Bacteria</taxon>
        <taxon>Bacillati</taxon>
        <taxon>Actinomycetota</taxon>
        <taxon>Actinomycetes</taxon>
        <taxon>Streptosporangiales</taxon>
        <taxon>Streptosporangiaceae</taxon>
        <taxon>Streptosporangium</taxon>
    </lineage>
</organism>
<feature type="region of interest" description="Disordered" evidence="1">
    <location>
        <begin position="381"/>
        <end position="401"/>
    </location>
</feature>
<evidence type="ECO:0000256" key="1">
    <source>
        <dbReference type="SAM" id="MobiDB-lite"/>
    </source>
</evidence>
<feature type="compositionally biased region" description="Basic and acidic residues" evidence="1">
    <location>
        <begin position="38"/>
        <end position="47"/>
    </location>
</feature>
<feature type="region of interest" description="Disordered" evidence="1">
    <location>
        <begin position="496"/>
        <end position="519"/>
    </location>
</feature>
<accession>A0ABT9RNJ7</accession>
<evidence type="ECO:0000313" key="2">
    <source>
        <dbReference type="EMBL" id="MDP9870411.1"/>
    </source>
</evidence>
<feature type="compositionally biased region" description="Basic and acidic residues" evidence="1">
    <location>
        <begin position="1"/>
        <end position="11"/>
    </location>
</feature>
<dbReference type="Proteomes" id="UP001230426">
    <property type="component" value="Unassembled WGS sequence"/>
</dbReference>
<comment type="caution">
    <text evidence="2">The sequence shown here is derived from an EMBL/GenBank/DDBJ whole genome shotgun (WGS) entry which is preliminary data.</text>
</comment>
<feature type="compositionally biased region" description="Polar residues" evidence="1">
    <location>
        <begin position="497"/>
        <end position="507"/>
    </location>
</feature>
<gene>
    <name evidence="2" type="ORF">J2S55_009749</name>
</gene>
<proteinExistence type="predicted"/>
<keyword evidence="3" id="KW-1185">Reference proteome</keyword>
<dbReference type="EMBL" id="JAUSRB010000004">
    <property type="protein sequence ID" value="MDP9870411.1"/>
    <property type="molecule type" value="Genomic_DNA"/>
</dbReference>
<name>A0ABT9RNJ7_9ACTN</name>